<dbReference type="Proteomes" id="UP001627154">
    <property type="component" value="Unassembled WGS sequence"/>
</dbReference>
<dbReference type="PANTHER" id="PTHR10127:SF780">
    <property type="entry name" value="METALLOENDOPEPTIDASE"/>
    <property type="match status" value="1"/>
</dbReference>
<keyword evidence="14" id="KW-1185">Reference proteome</keyword>
<evidence type="ECO:0000256" key="5">
    <source>
        <dbReference type="ARBA" id="ARBA00022833"/>
    </source>
</evidence>
<evidence type="ECO:0000256" key="10">
    <source>
        <dbReference type="PROSITE-ProRule" id="PRU01211"/>
    </source>
</evidence>
<keyword evidence="2 10" id="KW-0479">Metal-binding</keyword>
<dbReference type="EMBL" id="JBJJXI010000104">
    <property type="protein sequence ID" value="KAL3392457.1"/>
    <property type="molecule type" value="Genomic_DNA"/>
</dbReference>
<dbReference type="AlphaFoldDB" id="A0ABD2WIS2"/>
<evidence type="ECO:0000313" key="13">
    <source>
        <dbReference type="EMBL" id="KAL3392457.1"/>
    </source>
</evidence>
<dbReference type="EC" id="3.4.24.-" evidence="11"/>
<evidence type="ECO:0000256" key="1">
    <source>
        <dbReference type="ARBA" id="ARBA00022670"/>
    </source>
</evidence>
<feature type="binding site" evidence="10">
    <location>
        <position position="145"/>
    </location>
    <ligand>
        <name>Zn(2+)</name>
        <dbReference type="ChEBI" id="CHEBI:29105"/>
        <note>catalytic</note>
    </ligand>
</feature>
<evidence type="ECO:0000256" key="11">
    <source>
        <dbReference type="RuleBase" id="RU361183"/>
    </source>
</evidence>
<evidence type="ECO:0000256" key="6">
    <source>
        <dbReference type="ARBA" id="ARBA00023049"/>
    </source>
</evidence>
<evidence type="ECO:0000313" key="14">
    <source>
        <dbReference type="Proteomes" id="UP001627154"/>
    </source>
</evidence>
<comment type="cofactor">
    <cofactor evidence="10 11">
        <name>Zn(2+)</name>
        <dbReference type="ChEBI" id="CHEBI:29105"/>
    </cofactor>
    <text evidence="10 11">Binds 1 zinc ion per subunit.</text>
</comment>
<dbReference type="Pfam" id="PF01400">
    <property type="entry name" value="Astacin"/>
    <property type="match status" value="1"/>
</dbReference>
<name>A0ABD2WIS2_9HYME</name>
<dbReference type="GO" id="GO:0008270">
    <property type="term" value="F:zinc ion binding"/>
    <property type="evidence" value="ECO:0007669"/>
    <property type="project" value="UniProtKB-UniRule"/>
</dbReference>
<evidence type="ECO:0000256" key="7">
    <source>
        <dbReference type="ARBA" id="ARBA00023145"/>
    </source>
</evidence>
<dbReference type="FunFam" id="3.40.390.10:FF:000015">
    <property type="entry name" value="Meprin A subunit"/>
    <property type="match status" value="1"/>
</dbReference>
<keyword evidence="3" id="KW-0732">Signal</keyword>
<evidence type="ECO:0000256" key="3">
    <source>
        <dbReference type="ARBA" id="ARBA00022729"/>
    </source>
</evidence>
<proteinExistence type="predicted"/>
<dbReference type="GO" id="GO:0004222">
    <property type="term" value="F:metalloendopeptidase activity"/>
    <property type="evidence" value="ECO:0007669"/>
    <property type="project" value="UniProtKB-UniRule"/>
</dbReference>
<dbReference type="SMART" id="SM00235">
    <property type="entry name" value="ZnMc"/>
    <property type="match status" value="1"/>
</dbReference>
<protein>
    <recommendedName>
        <fullName evidence="11">Metalloendopeptidase</fullName>
        <ecNumber evidence="11">3.4.24.-</ecNumber>
    </recommendedName>
</protein>
<sequence>MQTRRALFRLPDYADTGVRVANWHDDKDANPEELGDYVEGDILYPPTMARNGLKSLSARWPDAVVPYAISPRFNETQRGIIFAAMNDFHQQTCVRFKPYSGKESDFLNLTAGKSGCWSSVGRIGGRQDVNLQAPSCVQKKGTVLHELMHALGFLHEHSRYERDDYVEINWKNIKSGKETNFEKSNRKATFALGVGYDYGSILHYSSRAFSHNGKPTIRSTDREGLLGFFKDFFNVKEKKLGQREELSSKDIKKIRKMYKCYR</sequence>
<evidence type="ECO:0000256" key="8">
    <source>
        <dbReference type="ARBA" id="ARBA00023157"/>
    </source>
</evidence>
<organism evidence="13 14">
    <name type="scientific">Trichogramma kaykai</name>
    <dbReference type="NCBI Taxonomy" id="54128"/>
    <lineage>
        <taxon>Eukaryota</taxon>
        <taxon>Metazoa</taxon>
        <taxon>Ecdysozoa</taxon>
        <taxon>Arthropoda</taxon>
        <taxon>Hexapoda</taxon>
        <taxon>Insecta</taxon>
        <taxon>Pterygota</taxon>
        <taxon>Neoptera</taxon>
        <taxon>Endopterygota</taxon>
        <taxon>Hymenoptera</taxon>
        <taxon>Apocrita</taxon>
        <taxon>Proctotrupomorpha</taxon>
        <taxon>Chalcidoidea</taxon>
        <taxon>Trichogrammatidae</taxon>
        <taxon>Trichogramma</taxon>
    </lineage>
</organism>
<gene>
    <name evidence="13" type="ORF">TKK_012982</name>
</gene>
<keyword evidence="1 10" id="KW-0645">Protease</keyword>
<dbReference type="Gene3D" id="3.40.390.10">
    <property type="entry name" value="Collagenase (Catalytic Domain)"/>
    <property type="match status" value="1"/>
</dbReference>
<keyword evidence="4 10" id="KW-0378">Hydrolase</keyword>
<evidence type="ECO:0000259" key="12">
    <source>
        <dbReference type="PROSITE" id="PS51864"/>
    </source>
</evidence>
<dbReference type="InterPro" id="IPR024079">
    <property type="entry name" value="MetalloPept_cat_dom_sf"/>
</dbReference>
<dbReference type="SUPFAM" id="SSF55486">
    <property type="entry name" value="Metalloproteases ('zincins'), catalytic domain"/>
    <property type="match status" value="1"/>
</dbReference>
<dbReference type="InterPro" id="IPR001506">
    <property type="entry name" value="Peptidase_M12A"/>
</dbReference>
<dbReference type="InterPro" id="IPR034035">
    <property type="entry name" value="Astacin-like_dom"/>
</dbReference>
<evidence type="ECO:0000256" key="4">
    <source>
        <dbReference type="ARBA" id="ARBA00022801"/>
    </source>
</evidence>
<keyword evidence="5 10" id="KW-0862">Zinc</keyword>
<dbReference type="CDD" id="cd04280">
    <property type="entry name" value="ZnMc_astacin_like"/>
    <property type="match status" value="1"/>
</dbReference>
<keyword evidence="7" id="KW-0865">Zymogen</keyword>
<dbReference type="PANTHER" id="PTHR10127">
    <property type="entry name" value="DISCOIDIN, CUB, EGF, LAMININ , AND ZINC METALLOPROTEASE DOMAIN CONTAINING"/>
    <property type="match status" value="1"/>
</dbReference>
<dbReference type="PRINTS" id="PR00480">
    <property type="entry name" value="ASTACIN"/>
</dbReference>
<feature type="domain" description="Peptidase M12A" evidence="12">
    <location>
        <begin position="51"/>
        <end position="261"/>
    </location>
</feature>
<keyword evidence="6 10" id="KW-0482">Metalloprotease</keyword>
<keyword evidence="9" id="KW-0325">Glycoprotein</keyword>
<keyword evidence="8" id="KW-1015">Disulfide bond</keyword>
<feature type="binding site" evidence="10">
    <location>
        <position position="149"/>
    </location>
    <ligand>
        <name>Zn(2+)</name>
        <dbReference type="ChEBI" id="CHEBI:29105"/>
        <note>catalytic</note>
    </ligand>
</feature>
<feature type="active site" evidence="10">
    <location>
        <position position="146"/>
    </location>
</feature>
<dbReference type="InterPro" id="IPR006026">
    <property type="entry name" value="Peptidase_Metallo"/>
</dbReference>
<accession>A0ABD2WIS2</accession>
<feature type="binding site" evidence="10">
    <location>
        <position position="155"/>
    </location>
    <ligand>
        <name>Zn(2+)</name>
        <dbReference type="ChEBI" id="CHEBI:29105"/>
        <note>catalytic</note>
    </ligand>
</feature>
<reference evidence="13 14" key="1">
    <citation type="journal article" date="2024" name="bioRxiv">
        <title>A reference genome for Trichogramma kaykai: A tiny desert-dwelling parasitoid wasp with competing sex-ratio distorters.</title>
        <authorList>
            <person name="Culotta J."/>
            <person name="Lindsey A.R."/>
        </authorList>
    </citation>
    <scope>NUCLEOTIDE SEQUENCE [LARGE SCALE GENOMIC DNA]</scope>
    <source>
        <strain evidence="13 14">KSX58</strain>
    </source>
</reference>
<evidence type="ECO:0000256" key="2">
    <source>
        <dbReference type="ARBA" id="ARBA00022723"/>
    </source>
</evidence>
<comment type="caution">
    <text evidence="10">Lacks conserved residue(s) required for the propagation of feature annotation.</text>
</comment>
<dbReference type="GO" id="GO:0006508">
    <property type="term" value="P:proteolysis"/>
    <property type="evidence" value="ECO:0007669"/>
    <property type="project" value="UniProtKB-KW"/>
</dbReference>
<comment type="caution">
    <text evidence="13">The sequence shown here is derived from an EMBL/GenBank/DDBJ whole genome shotgun (WGS) entry which is preliminary data.</text>
</comment>
<evidence type="ECO:0000256" key="9">
    <source>
        <dbReference type="ARBA" id="ARBA00023180"/>
    </source>
</evidence>
<dbReference type="PROSITE" id="PS51864">
    <property type="entry name" value="ASTACIN"/>
    <property type="match status" value="1"/>
</dbReference>